<name>A0A091B4R1_9GAMM</name>
<dbReference type="SUPFAM" id="SSF53335">
    <property type="entry name" value="S-adenosyl-L-methionine-dependent methyltransferases"/>
    <property type="match status" value="1"/>
</dbReference>
<evidence type="ECO:0000256" key="1">
    <source>
        <dbReference type="ARBA" id="ARBA00008361"/>
    </source>
</evidence>
<keyword evidence="3" id="KW-0808">Transferase</keyword>
<comment type="caution">
    <text evidence="5">The sequence shown here is derived from an EMBL/GenBank/DDBJ whole genome shotgun (WGS) entry which is preliminary data.</text>
</comment>
<sequence>MEFQDHFSGHAEDYAAARPTYPRELFQWLADQCRHHDLVWDVGCGNGQASLALTHWFTRVHASDPSPEQIAAAPANPRITWRVEAAEHCTLRSGTVDLVTAAQSFHWFNQERFCHEAARVLRPGGLCAVWCYGISRVSRDVDEVYHALYHDTLGAYWPPERRHIEDGYRHLVFPFEALGEIPRLEMREEWTLAQYLAYLRTWSASQRHLKDTGKDAVSLHEAAFAEAWGDPARKREVDWPLSIRAGRTPND</sequence>
<dbReference type="AlphaFoldDB" id="A0A091B4R1"/>
<dbReference type="InterPro" id="IPR051052">
    <property type="entry name" value="Diverse_substrate_MTase"/>
</dbReference>
<evidence type="ECO:0000313" key="5">
    <source>
        <dbReference type="EMBL" id="KFN46711.1"/>
    </source>
</evidence>
<dbReference type="PANTHER" id="PTHR44942:SF4">
    <property type="entry name" value="METHYLTRANSFERASE TYPE 11 DOMAIN-CONTAINING PROTEIN"/>
    <property type="match status" value="1"/>
</dbReference>
<feature type="domain" description="Methyltransferase type 11" evidence="4">
    <location>
        <begin position="41"/>
        <end position="128"/>
    </location>
</feature>
<evidence type="ECO:0000313" key="6">
    <source>
        <dbReference type="Proteomes" id="UP000029392"/>
    </source>
</evidence>
<evidence type="ECO:0000256" key="3">
    <source>
        <dbReference type="ARBA" id="ARBA00022679"/>
    </source>
</evidence>
<dbReference type="Gene3D" id="3.40.50.150">
    <property type="entry name" value="Vaccinia Virus protein VP39"/>
    <property type="match status" value="1"/>
</dbReference>
<dbReference type="EMBL" id="AVCH01000166">
    <property type="protein sequence ID" value="KFN46711.1"/>
    <property type="molecule type" value="Genomic_DNA"/>
</dbReference>
<accession>A0A091B4R1</accession>
<evidence type="ECO:0000259" key="4">
    <source>
        <dbReference type="Pfam" id="PF08241"/>
    </source>
</evidence>
<dbReference type="eggNOG" id="COG2226">
    <property type="taxonomic scope" value="Bacteria"/>
</dbReference>
<evidence type="ECO:0000256" key="2">
    <source>
        <dbReference type="ARBA" id="ARBA00022603"/>
    </source>
</evidence>
<gene>
    <name evidence="5" type="ORF">N790_08340</name>
</gene>
<comment type="similarity">
    <text evidence="1">Belongs to the methyltransferase superfamily.</text>
</comment>
<dbReference type="PATRIC" id="fig|1384054.3.peg.1730"/>
<dbReference type="CDD" id="cd02440">
    <property type="entry name" value="AdoMet_MTases"/>
    <property type="match status" value="1"/>
</dbReference>
<dbReference type="OrthoDB" id="9797252at2"/>
<dbReference type="STRING" id="1384054.N790_08340"/>
<dbReference type="Pfam" id="PF08241">
    <property type="entry name" value="Methyltransf_11"/>
    <property type="match status" value="1"/>
</dbReference>
<dbReference type="RefSeq" id="WP_043803611.1">
    <property type="nucleotide sequence ID" value="NZ_AVCH01000166.1"/>
</dbReference>
<dbReference type="PANTHER" id="PTHR44942">
    <property type="entry name" value="METHYLTRANSF_11 DOMAIN-CONTAINING PROTEIN"/>
    <property type="match status" value="1"/>
</dbReference>
<protein>
    <recommendedName>
        <fullName evidence="4">Methyltransferase type 11 domain-containing protein</fullName>
    </recommendedName>
</protein>
<keyword evidence="6" id="KW-1185">Reference proteome</keyword>
<reference evidence="5 6" key="1">
    <citation type="submission" date="2013-09" db="EMBL/GenBank/DDBJ databases">
        <title>Genome sequencing of Arenimonas malthae.</title>
        <authorList>
            <person name="Chen F."/>
            <person name="Wang G."/>
        </authorList>
    </citation>
    <scope>NUCLEOTIDE SEQUENCE [LARGE SCALE GENOMIC DNA]</scope>
    <source>
        <strain evidence="5 6">CC-JY-1</strain>
    </source>
</reference>
<dbReference type="InterPro" id="IPR029063">
    <property type="entry name" value="SAM-dependent_MTases_sf"/>
</dbReference>
<keyword evidence="2" id="KW-0489">Methyltransferase</keyword>
<dbReference type="InterPro" id="IPR013216">
    <property type="entry name" value="Methyltransf_11"/>
</dbReference>
<dbReference type="GO" id="GO:0032259">
    <property type="term" value="P:methylation"/>
    <property type="evidence" value="ECO:0007669"/>
    <property type="project" value="UniProtKB-KW"/>
</dbReference>
<proteinExistence type="inferred from homology"/>
<organism evidence="5 6">
    <name type="scientific">Arenimonas malthae CC-JY-1</name>
    <dbReference type="NCBI Taxonomy" id="1384054"/>
    <lineage>
        <taxon>Bacteria</taxon>
        <taxon>Pseudomonadati</taxon>
        <taxon>Pseudomonadota</taxon>
        <taxon>Gammaproteobacteria</taxon>
        <taxon>Lysobacterales</taxon>
        <taxon>Lysobacteraceae</taxon>
        <taxon>Arenimonas</taxon>
    </lineage>
</organism>
<dbReference type="Proteomes" id="UP000029392">
    <property type="component" value="Unassembled WGS sequence"/>
</dbReference>
<dbReference type="GO" id="GO:0008757">
    <property type="term" value="F:S-adenosylmethionine-dependent methyltransferase activity"/>
    <property type="evidence" value="ECO:0007669"/>
    <property type="project" value="InterPro"/>
</dbReference>